<organism evidence="1 2">
    <name type="scientific">Defluviitoga tunisiensis</name>
    <dbReference type="NCBI Taxonomy" id="1006576"/>
    <lineage>
        <taxon>Bacteria</taxon>
        <taxon>Thermotogati</taxon>
        <taxon>Thermotogota</taxon>
        <taxon>Thermotogae</taxon>
        <taxon>Petrotogales</taxon>
        <taxon>Petrotogaceae</taxon>
        <taxon>Defluviitoga</taxon>
    </lineage>
</organism>
<dbReference type="STRING" id="1006576.DTL3_1438"/>
<dbReference type="AlphaFoldDB" id="A0A0C7NSB2"/>
<protein>
    <submittedName>
        <fullName evidence="1">Uncharacterized protein</fullName>
    </submittedName>
</protein>
<name>A0A0C7NSB2_DEFTU</name>
<dbReference type="EMBL" id="LN824141">
    <property type="protein sequence ID" value="CEP78732.1"/>
    <property type="molecule type" value="Genomic_DNA"/>
</dbReference>
<dbReference type="RefSeq" id="WP_045088125.1">
    <property type="nucleotide sequence ID" value="NZ_LN824141.1"/>
</dbReference>
<gene>
    <name evidence="1" type="ORF">DTL3_1438</name>
</gene>
<dbReference type="Proteomes" id="UP000032809">
    <property type="component" value="Chromosome I"/>
</dbReference>
<dbReference type="HOGENOM" id="CLU_173848_0_0_0"/>
<keyword evidence="2" id="KW-1185">Reference proteome</keyword>
<accession>A0A0C7NSB2</accession>
<proteinExistence type="predicted"/>
<evidence type="ECO:0000313" key="2">
    <source>
        <dbReference type="Proteomes" id="UP000032809"/>
    </source>
</evidence>
<dbReference type="KEGG" id="dtn:DTL3_1438"/>
<dbReference type="OrthoDB" id="37519at2"/>
<evidence type="ECO:0000313" key="1">
    <source>
        <dbReference type="EMBL" id="CEP78732.1"/>
    </source>
</evidence>
<reference evidence="2" key="1">
    <citation type="submission" date="2014-11" db="EMBL/GenBank/DDBJ databases">
        <authorList>
            <person name="Wibberg D."/>
        </authorList>
    </citation>
    <scope>NUCLEOTIDE SEQUENCE [LARGE SCALE GENOMIC DNA]</scope>
    <source>
        <strain evidence="2">L3</strain>
    </source>
</reference>
<sequence>MFNFFKKKVQKNNSEQRNIFYEEKNALIVYFKCNKCGETFKSYLRKGYDIINDYDNDGFIVDKEYIGSKCPTRIHLHASFDRNYNLLNYTLDNGKIITKEEWENEKNESKKR</sequence>